<feature type="signal peptide" evidence="2">
    <location>
        <begin position="1"/>
        <end position="23"/>
    </location>
</feature>
<accession>A0A245ZMR2</accession>
<dbReference type="AlphaFoldDB" id="A0A245ZMR2"/>
<keyword evidence="1 4" id="KW-0378">Hydrolase</keyword>
<sequence length="305" mass="31527">MKQIRLALALTLGAVIMPAAAVAQGIPVAPMEAPPQTGAIPLGTGAIPDMPAESWFTLAGRSTVRNVSTATLLPVLPDKAKATGAAVVIAPGGGFIMESMEAEAMKPARWFADHGIAAFVLKYRLDPTPAGMDAFRSAALARFAAAAAMGAKGGADIAAPAAALADAQAAMRLVRARARQWNVDPGRVAYMGFSAGAIMGTDLVKAAAPGTMPDLFAAIYPNMAATTVTENAPPLFVAVASDDELFGKQGYALPESWRRAGRPVELHVYEHGGHGFGFDGKPGTTSAGWNAALLGWLRAHGWLTR</sequence>
<name>A0A245ZMR2_9SPHN</name>
<dbReference type="GO" id="GO:0046555">
    <property type="term" value="F:acetylxylan esterase activity"/>
    <property type="evidence" value="ECO:0007669"/>
    <property type="project" value="UniProtKB-EC"/>
</dbReference>
<dbReference type="Pfam" id="PF01738">
    <property type="entry name" value="DLH"/>
    <property type="match status" value="1"/>
</dbReference>
<reference evidence="4 5" key="1">
    <citation type="submission" date="2017-03" db="EMBL/GenBank/DDBJ databases">
        <title>Genome sequence of Sphingomonas dokdonensis DSM 21029.</title>
        <authorList>
            <person name="Poehlein A."/>
            <person name="Wuebbeler J.H."/>
            <person name="Steinbuechel A."/>
            <person name="Daniel R."/>
        </authorList>
    </citation>
    <scope>NUCLEOTIDE SEQUENCE [LARGE SCALE GENOMIC DNA]</scope>
    <source>
        <strain evidence="4 5">DSM 21029</strain>
    </source>
</reference>
<dbReference type="RefSeq" id="WP_088366426.1">
    <property type="nucleotide sequence ID" value="NZ_NBBI01000002.1"/>
</dbReference>
<dbReference type="Proteomes" id="UP000197290">
    <property type="component" value="Unassembled WGS sequence"/>
</dbReference>
<dbReference type="InterPro" id="IPR029058">
    <property type="entry name" value="AB_hydrolase_fold"/>
</dbReference>
<evidence type="ECO:0000256" key="1">
    <source>
        <dbReference type="ARBA" id="ARBA00022801"/>
    </source>
</evidence>
<evidence type="ECO:0000256" key="2">
    <source>
        <dbReference type="SAM" id="SignalP"/>
    </source>
</evidence>
<proteinExistence type="predicted"/>
<protein>
    <submittedName>
        <fullName evidence="4">Acetylxylan esterase</fullName>
        <ecNumber evidence="4">3.1.1.72</ecNumber>
    </submittedName>
</protein>
<keyword evidence="2" id="KW-0732">Signal</keyword>
<dbReference type="OrthoDB" id="9771666at2"/>
<feature type="chain" id="PRO_5013032285" evidence="2">
    <location>
        <begin position="24"/>
        <end position="305"/>
    </location>
</feature>
<dbReference type="EMBL" id="NBBI01000002">
    <property type="protein sequence ID" value="OWK31027.1"/>
    <property type="molecule type" value="Genomic_DNA"/>
</dbReference>
<dbReference type="InterPro" id="IPR002925">
    <property type="entry name" value="Dienelactn_hydro"/>
</dbReference>
<comment type="caution">
    <text evidence="4">The sequence shown here is derived from an EMBL/GenBank/DDBJ whole genome shotgun (WGS) entry which is preliminary data.</text>
</comment>
<dbReference type="Gene3D" id="3.40.50.1820">
    <property type="entry name" value="alpha/beta hydrolase"/>
    <property type="match status" value="1"/>
</dbReference>
<evidence type="ECO:0000259" key="3">
    <source>
        <dbReference type="Pfam" id="PF01738"/>
    </source>
</evidence>
<feature type="domain" description="Dienelactone hydrolase" evidence="3">
    <location>
        <begin position="160"/>
        <end position="304"/>
    </location>
</feature>
<dbReference type="SUPFAM" id="SSF53474">
    <property type="entry name" value="alpha/beta-Hydrolases"/>
    <property type="match status" value="1"/>
</dbReference>
<gene>
    <name evidence="4" type="primary">axeA1</name>
    <name evidence="4" type="ORF">SPDO_10320</name>
</gene>
<dbReference type="EC" id="3.1.1.72" evidence="4"/>
<evidence type="ECO:0000313" key="4">
    <source>
        <dbReference type="EMBL" id="OWK31027.1"/>
    </source>
</evidence>
<dbReference type="PANTHER" id="PTHR48081">
    <property type="entry name" value="AB HYDROLASE SUPERFAMILY PROTEIN C4A8.06C"/>
    <property type="match status" value="1"/>
</dbReference>
<organism evidence="4 5">
    <name type="scientific">Sphingomonas dokdonensis</name>
    <dbReference type="NCBI Taxonomy" id="344880"/>
    <lineage>
        <taxon>Bacteria</taxon>
        <taxon>Pseudomonadati</taxon>
        <taxon>Pseudomonadota</taxon>
        <taxon>Alphaproteobacteria</taxon>
        <taxon>Sphingomonadales</taxon>
        <taxon>Sphingomonadaceae</taxon>
        <taxon>Sphingomonas</taxon>
    </lineage>
</organism>
<evidence type="ECO:0000313" key="5">
    <source>
        <dbReference type="Proteomes" id="UP000197290"/>
    </source>
</evidence>
<dbReference type="PANTHER" id="PTHR48081:SF6">
    <property type="entry name" value="PEPTIDASE S9 PROLYL OLIGOPEPTIDASE CATALYTIC DOMAIN-CONTAINING PROTEIN"/>
    <property type="match status" value="1"/>
</dbReference>
<keyword evidence="5" id="KW-1185">Reference proteome</keyword>
<dbReference type="InterPro" id="IPR050300">
    <property type="entry name" value="GDXG_lipolytic_enzyme"/>
</dbReference>